<name>A0A0K6IIB9_9GAMM</name>
<evidence type="ECO:0000256" key="8">
    <source>
        <dbReference type="SAM" id="Phobius"/>
    </source>
</evidence>
<dbReference type="AlphaFoldDB" id="A0A0K6IIB9"/>
<feature type="transmembrane region" description="Helical" evidence="8">
    <location>
        <begin position="111"/>
        <end position="130"/>
    </location>
</feature>
<feature type="transmembrane region" description="Helical" evidence="8">
    <location>
        <begin position="137"/>
        <end position="160"/>
    </location>
</feature>
<evidence type="ECO:0000256" key="1">
    <source>
        <dbReference type="ARBA" id="ARBA00004651"/>
    </source>
</evidence>
<dbReference type="NCBIfam" id="NF007299">
    <property type="entry name" value="PRK09777.1"/>
    <property type="match status" value="1"/>
</dbReference>
<dbReference type="OrthoDB" id="9055647at2"/>
<evidence type="ECO:0000313" key="10">
    <source>
        <dbReference type="Proteomes" id="UP000182769"/>
    </source>
</evidence>
<comment type="subcellular location">
    <subcellularLocation>
        <location evidence="1">Cell membrane</location>
        <topology evidence="1">Multi-pass membrane protein</topology>
    </subcellularLocation>
</comment>
<gene>
    <name evidence="9" type="ORF">Ga0061065_102180</name>
</gene>
<feature type="transmembrane region" description="Helical" evidence="8">
    <location>
        <begin position="56"/>
        <end position="77"/>
    </location>
</feature>
<evidence type="ECO:0000313" key="9">
    <source>
        <dbReference type="EMBL" id="CUB02843.1"/>
    </source>
</evidence>
<dbReference type="InterPro" id="IPR000522">
    <property type="entry name" value="ABC_transptr_permease_BtuC"/>
</dbReference>
<accession>A0A0K6IIB9</accession>
<feature type="transmembrane region" description="Helical" evidence="8">
    <location>
        <begin position="269"/>
        <end position="291"/>
    </location>
</feature>
<reference evidence="10" key="1">
    <citation type="submission" date="2015-08" db="EMBL/GenBank/DDBJ databases">
        <authorList>
            <person name="Varghese N."/>
        </authorList>
    </citation>
    <scope>NUCLEOTIDE SEQUENCE [LARGE SCALE GENOMIC DNA]</scope>
    <source>
        <strain evidence="10">JCM 18476</strain>
    </source>
</reference>
<dbReference type="STRING" id="1137284.GCA_001418205_00685"/>
<dbReference type="GO" id="GO:0033214">
    <property type="term" value="P:siderophore-iron import into cell"/>
    <property type="evidence" value="ECO:0007669"/>
    <property type="project" value="TreeGrafter"/>
</dbReference>
<proteinExistence type="inferred from homology"/>
<comment type="similarity">
    <text evidence="2">Belongs to the binding-protein-dependent transport system permease family. FecCD subfamily.</text>
</comment>
<dbReference type="Gene3D" id="1.10.3470.10">
    <property type="entry name" value="ABC transporter involved in vitamin B12 uptake, BtuC"/>
    <property type="match status" value="1"/>
</dbReference>
<organism evidence="9 10">
    <name type="scientific">Marinomonas fungiae</name>
    <dbReference type="NCBI Taxonomy" id="1137284"/>
    <lineage>
        <taxon>Bacteria</taxon>
        <taxon>Pseudomonadati</taxon>
        <taxon>Pseudomonadota</taxon>
        <taxon>Gammaproteobacteria</taxon>
        <taxon>Oceanospirillales</taxon>
        <taxon>Oceanospirillaceae</taxon>
        <taxon>Marinomonas</taxon>
    </lineage>
</organism>
<dbReference type="SUPFAM" id="SSF81345">
    <property type="entry name" value="ABC transporter involved in vitamin B12 uptake, BtuC"/>
    <property type="match status" value="1"/>
</dbReference>
<feature type="transmembrane region" description="Helical" evidence="8">
    <location>
        <begin position="86"/>
        <end position="105"/>
    </location>
</feature>
<evidence type="ECO:0000256" key="5">
    <source>
        <dbReference type="ARBA" id="ARBA00022692"/>
    </source>
</evidence>
<keyword evidence="3" id="KW-0813">Transport</keyword>
<keyword evidence="6 8" id="KW-1133">Transmembrane helix</keyword>
<dbReference type="EMBL" id="CYHG01000002">
    <property type="protein sequence ID" value="CUB02843.1"/>
    <property type="molecule type" value="Genomic_DNA"/>
</dbReference>
<keyword evidence="4" id="KW-1003">Cell membrane</keyword>
<dbReference type="GO" id="GO:0022857">
    <property type="term" value="F:transmembrane transporter activity"/>
    <property type="evidence" value="ECO:0007669"/>
    <property type="project" value="InterPro"/>
</dbReference>
<protein>
    <submittedName>
        <fullName evidence="9">ABC-type Fe3+-siderophore transport system, permease component</fullName>
    </submittedName>
</protein>
<evidence type="ECO:0000256" key="4">
    <source>
        <dbReference type="ARBA" id="ARBA00022475"/>
    </source>
</evidence>
<evidence type="ECO:0000256" key="2">
    <source>
        <dbReference type="ARBA" id="ARBA00007935"/>
    </source>
</evidence>
<evidence type="ECO:0000256" key="6">
    <source>
        <dbReference type="ARBA" id="ARBA00022989"/>
    </source>
</evidence>
<dbReference type="Pfam" id="PF01032">
    <property type="entry name" value="FecCD"/>
    <property type="match status" value="1"/>
</dbReference>
<dbReference type="GO" id="GO:0005886">
    <property type="term" value="C:plasma membrane"/>
    <property type="evidence" value="ECO:0007669"/>
    <property type="project" value="UniProtKB-SubCell"/>
</dbReference>
<feature type="transmembrane region" description="Helical" evidence="8">
    <location>
        <begin position="297"/>
        <end position="316"/>
    </location>
</feature>
<keyword evidence="5 8" id="KW-0812">Transmembrane</keyword>
<evidence type="ECO:0000256" key="3">
    <source>
        <dbReference type="ARBA" id="ARBA00022448"/>
    </source>
</evidence>
<dbReference type="CDD" id="cd06550">
    <property type="entry name" value="TM_ABC_iron-siderophores_like"/>
    <property type="match status" value="1"/>
</dbReference>
<dbReference type="PANTHER" id="PTHR30472">
    <property type="entry name" value="FERRIC ENTEROBACTIN TRANSPORT SYSTEM PERMEASE PROTEIN"/>
    <property type="match status" value="1"/>
</dbReference>
<dbReference type="Proteomes" id="UP000182769">
    <property type="component" value="Unassembled WGS sequence"/>
</dbReference>
<dbReference type="RefSeq" id="WP_055461813.1">
    <property type="nucleotide sequence ID" value="NZ_CYHG01000002.1"/>
</dbReference>
<dbReference type="PANTHER" id="PTHR30472:SF37">
    <property type="entry name" value="FE(3+) DICITRATE TRANSPORT SYSTEM PERMEASE PROTEIN FECD-RELATED"/>
    <property type="match status" value="1"/>
</dbReference>
<feature type="transmembrane region" description="Helical" evidence="8">
    <location>
        <begin position="227"/>
        <end position="257"/>
    </location>
</feature>
<dbReference type="FunFam" id="1.10.3470.10:FF:000001">
    <property type="entry name" value="Vitamin B12 ABC transporter permease BtuC"/>
    <property type="match status" value="1"/>
</dbReference>
<keyword evidence="10" id="KW-1185">Reference proteome</keyword>
<keyword evidence="7 8" id="KW-0472">Membrane</keyword>
<sequence length="319" mass="33788">MNAQRFFPLAIILLIVLSLTNLLFGAVSLSLSEVWQGLSVGSEQHFTVYEYRLPRIFLAILVGAGLALSGALVQGVIRNPLASPDVLGVSHGAGLAAVFYMTYFSSASIDWLPEVALAGGILAALVLWYLCGARSSAIKLAITGVALAAFWASCIDFLMLTKPLEINNALLWLTGSLWGRGWPQLQALLPWFVLVPLALGLSKYLNLLDLGDDSATSLGISPQLLRLLSLAIAVALTAACVSICGPIGFLGLVAPHLTRKLVGGRHQALLPATMLTGACLLLAADLAARTLDPPIELPAGILTAIIGAPYFLWLLLRMK</sequence>
<dbReference type="InterPro" id="IPR037294">
    <property type="entry name" value="ABC_BtuC-like"/>
</dbReference>
<evidence type="ECO:0000256" key="7">
    <source>
        <dbReference type="ARBA" id="ARBA00023136"/>
    </source>
</evidence>